<feature type="domain" description="DinB-like" evidence="5">
    <location>
        <begin position="17"/>
        <end position="139"/>
    </location>
</feature>
<dbReference type="Pfam" id="PF12867">
    <property type="entry name" value="DinB_2"/>
    <property type="match status" value="1"/>
</dbReference>
<dbReference type="InterPro" id="IPR042095">
    <property type="entry name" value="SUMF_sf"/>
</dbReference>
<dbReference type="PANTHER" id="PTHR23150">
    <property type="entry name" value="SULFATASE MODIFYING FACTOR 1, 2"/>
    <property type="match status" value="1"/>
</dbReference>
<evidence type="ECO:0000256" key="3">
    <source>
        <dbReference type="ARBA" id="ARBA00037882"/>
    </source>
</evidence>
<evidence type="ECO:0000259" key="4">
    <source>
        <dbReference type="Pfam" id="PF03781"/>
    </source>
</evidence>
<dbReference type="EMBL" id="PXOH01000011">
    <property type="protein sequence ID" value="PSF37137.1"/>
    <property type="molecule type" value="Genomic_DNA"/>
</dbReference>
<dbReference type="InterPro" id="IPR016187">
    <property type="entry name" value="CTDL_fold"/>
</dbReference>
<keyword evidence="1" id="KW-0560">Oxidoreductase</keyword>
<reference evidence="6 7" key="2">
    <citation type="submission" date="2018-03" db="EMBL/GenBank/DDBJ databases">
        <authorList>
            <person name="Keele B.F."/>
        </authorList>
    </citation>
    <scope>NUCLEOTIDE SEQUENCE [LARGE SCALE GENOMIC DNA]</scope>
    <source>
        <strain evidence="6 7">CCALA 016</strain>
    </source>
</reference>
<evidence type="ECO:0000259" key="5">
    <source>
        <dbReference type="Pfam" id="PF12867"/>
    </source>
</evidence>
<comment type="caution">
    <text evidence="6">The sequence shown here is derived from an EMBL/GenBank/DDBJ whole genome shotgun (WGS) entry which is preliminary data.</text>
</comment>
<dbReference type="RefSeq" id="WP_106457101.1">
    <property type="nucleotide sequence ID" value="NZ_PXOH01000011.1"/>
</dbReference>
<dbReference type="InterPro" id="IPR005532">
    <property type="entry name" value="SUMF_dom"/>
</dbReference>
<dbReference type="InterPro" id="IPR024775">
    <property type="entry name" value="DinB-like"/>
</dbReference>
<feature type="domain" description="Sulfatase-modifying factor enzyme-like" evidence="4">
    <location>
        <begin position="168"/>
        <end position="411"/>
    </location>
</feature>
<sequence length="411" mass="48845">MTLASVQLLKELLFNDLQICRDRTLNLLAIIPSDLFSQQIHPDFSPMGWHFAHIAYTEAFWILEKFATLPALFPEYRRLFAADGLPKTERQKLPSIEFITEYLDLVRSKVLFYLEIAPLEKQERFWRWLIQHESQHNETICYILQLTNPTGNLAKKEQKKNPSKNFGEMVEIPSGEFIIGNDGIEAQDNERPSYLIELDTYWIDIYPVTCGEYREFMETGGYQKSEFWSPGGWQWKEKQAISQPLYWIDTHHRDDHPVYGVSWYEAQAYANFVGKRLPTEMEWEKAASWNSQTQQKYIYPWGDIQLDQTRCNFDRLIGHTTPVNTYPQGQSFYGCYDMLGNVWEWTDSWFKGYSDFTPYPYQGYSQVYFDNQHRVLRGGSWVTYPWILRNSFRNWYYPTVREIFAGFRCAR</sequence>
<protein>
    <submittedName>
        <fullName evidence="6">Ergothioneine biosynthesis protein EgtB</fullName>
    </submittedName>
</protein>
<keyword evidence="2" id="KW-0408">Iron</keyword>
<dbReference type="Gene3D" id="3.90.1580.10">
    <property type="entry name" value="paralog of FGE (formylglycine-generating enzyme)"/>
    <property type="match status" value="1"/>
</dbReference>
<name>A0A2T1LXM4_9CHRO</name>
<dbReference type="AlphaFoldDB" id="A0A2T1LXM4"/>
<dbReference type="OrthoDB" id="9768004at2"/>
<evidence type="ECO:0000256" key="2">
    <source>
        <dbReference type="ARBA" id="ARBA00023004"/>
    </source>
</evidence>
<dbReference type="Pfam" id="PF03781">
    <property type="entry name" value="FGE-sulfatase"/>
    <property type="match status" value="1"/>
</dbReference>
<dbReference type="SUPFAM" id="SSF56436">
    <property type="entry name" value="C-type lectin-like"/>
    <property type="match status" value="1"/>
</dbReference>
<dbReference type="InterPro" id="IPR051043">
    <property type="entry name" value="Sulfatase_Mod_Factor_Kinase"/>
</dbReference>
<gene>
    <name evidence="6" type="ORF">C7H19_11920</name>
</gene>
<organism evidence="6 7">
    <name type="scientific">Aphanothece hegewaldii CCALA 016</name>
    <dbReference type="NCBI Taxonomy" id="2107694"/>
    <lineage>
        <taxon>Bacteria</taxon>
        <taxon>Bacillati</taxon>
        <taxon>Cyanobacteriota</taxon>
        <taxon>Cyanophyceae</taxon>
        <taxon>Oscillatoriophycideae</taxon>
        <taxon>Chroococcales</taxon>
        <taxon>Aphanothecaceae</taxon>
        <taxon>Aphanothece</taxon>
    </lineage>
</organism>
<keyword evidence="7" id="KW-1185">Reference proteome</keyword>
<dbReference type="Gene3D" id="1.20.120.450">
    <property type="entry name" value="dinb family like domain"/>
    <property type="match status" value="1"/>
</dbReference>
<dbReference type="InterPro" id="IPR034660">
    <property type="entry name" value="DinB/YfiT-like"/>
</dbReference>
<evidence type="ECO:0000256" key="1">
    <source>
        <dbReference type="ARBA" id="ARBA00023002"/>
    </source>
</evidence>
<dbReference type="PANTHER" id="PTHR23150:SF36">
    <property type="entry name" value="HERCYNINE OXYGENASE"/>
    <property type="match status" value="1"/>
</dbReference>
<comment type="pathway">
    <text evidence="3">Amino-acid biosynthesis; ergothioneine biosynthesis.</text>
</comment>
<accession>A0A2T1LXM4</accession>
<proteinExistence type="predicted"/>
<dbReference type="Proteomes" id="UP000239001">
    <property type="component" value="Unassembled WGS sequence"/>
</dbReference>
<evidence type="ECO:0000313" key="6">
    <source>
        <dbReference type="EMBL" id="PSF37137.1"/>
    </source>
</evidence>
<dbReference type="SUPFAM" id="SSF109854">
    <property type="entry name" value="DinB/YfiT-like putative metalloenzymes"/>
    <property type="match status" value="1"/>
</dbReference>
<evidence type="ECO:0000313" key="7">
    <source>
        <dbReference type="Proteomes" id="UP000239001"/>
    </source>
</evidence>
<reference evidence="6 7" key="1">
    <citation type="submission" date="2018-03" db="EMBL/GenBank/DDBJ databases">
        <title>The ancient ancestry and fast evolution of plastids.</title>
        <authorList>
            <person name="Moore K.R."/>
            <person name="Magnabosco C."/>
            <person name="Momper L."/>
            <person name="Gold D.A."/>
            <person name="Bosak T."/>
            <person name="Fournier G.P."/>
        </authorList>
    </citation>
    <scope>NUCLEOTIDE SEQUENCE [LARGE SCALE GENOMIC DNA]</scope>
    <source>
        <strain evidence="6 7">CCALA 016</strain>
    </source>
</reference>